<evidence type="ECO:0000259" key="16">
    <source>
        <dbReference type="Pfam" id="PF00425"/>
    </source>
</evidence>
<keyword evidence="10 15" id="KW-0460">Magnesium</keyword>
<evidence type="ECO:0000256" key="7">
    <source>
        <dbReference type="ARBA" id="ARBA00022605"/>
    </source>
</evidence>
<keyword evidence="7 15" id="KW-0028">Amino-acid biosynthesis</keyword>
<dbReference type="GO" id="GO:0000162">
    <property type="term" value="P:L-tryptophan biosynthetic process"/>
    <property type="evidence" value="ECO:0007669"/>
    <property type="project" value="UniProtKB-UniPathway"/>
</dbReference>
<dbReference type="Pfam" id="PF04715">
    <property type="entry name" value="Anth_synt_I_N"/>
    <property type="match status" value="1"/>
</dbReference>
<evidence type="ECO:0000256" key="12">
    <source>
        <dbReference type="ARBA" id="ARBA00023239"/>
    </source>
</evidence>
<gene>
    <name evidence="15" type="primary">trpE</name>
    <name evidence="18" type="ORF">SAMN05421749_10233</name>
</gene>
<dbReference type="PRINTS" id="PR00095">
    <property type="entry name" value="ANTSNTHASEI"/>
</dbReference>
<dbReference type="InterPro" id="IPR019999">
    <property type="entry name" value="Anth_synth_I-like"/>
</dbReference>
<comment type="similarity">
    <text evidence="3 15">Belongs to the anthranilate synthase component I family.</text>
</comment>
<evidence type="ECO:0000256" key="1">
    <source>
        <dbReference type="ARBA" id="ARBA00001946"/>
    </source>
</evidence>
<dbReference type="PANTHER" id="PTHR11236:SF48">
    <property type="entry name" value="ISOCHORISMATE SYNTHASE MENF"/>
    <property type="match status" value="1"/>
</dbReference>
<dbReference type="PANTHER" id="PTHR11236">
    <property type="entry name" value="AMINOBENZOATE/ANTHRANILATE SYNTHASE"/>
    <property type="match status" value="1"/>
</dbReference>
<keyword evidence="8 15" id="KW-0479">Metal-binding</keyword>
<protein>
    <recommendedName>
        <fullName evidence="6 15">Anthranilate synthase component 1</fullName>
        <ecNumber evidence="5 15">4.1.3.27</ecNumber>
    </recommendedName>
</protein>
<evidence type="ECO:0000256" key="4">
    <source>
        <dbReference type="ARBA" id="ARBA00011575"/>
    </source>
</evidence>
<evidence type="ECO:0000256" key="2">
    <source>
        <dbReference type="ARBA" id="ARBA00004873"/>
    </source>
</evidence>
<evidence type="ECO:0000256" key="9">
    <source>
        <dbReference type="ARBA" id="ARBA00022822"/>
    </source>
</evidence>
<evidence type="ECO:0000256" key="11">
    <source>
        <dbReference type="ARBA" id="ARBA00023141"/>
    </source>
</evidence>
<name>A0A1G6HB21_9GAMM</name>
<dbReference type="RefSeq" id="WP_092616206.1">
    <property type="nucleotide sequence ID" value="NZ_FMYK01000002.1"/>
</dbReference>
<keyword evidence="11 15" id="KW-0057">Aromatic amino acid biosynthesis</keyword>
<accession>A0A1G6HB21</accession>
<dbReference type="Pfam" id="PF00425">
    <property type="entry name" value="Chorismate_bind"/>
    <property type="match status" value="1"/>
</dbReference>
<organism evidence="18 19">
    <name type="scientific">Acinetobacter marinus</name>
    <dbReference type="NCBI Taxonomy" id="281375"/>
    <lineage>
        <taxon>Bacteria</taxon>
        <taxon>Pseudomonadati</taxon>
        <taxon>Pseudomonadota</taxon>
        <taxon>Gammaproteobacteria</taxon>
        <taxon>Moraxellales</taxon>
        <taxon>Moraxellaceae</taxon>
        <taxon>Acinetobacter</taxon>
    </lineage>
</organism>
<comment type="subunit">
    <text evidence="4 15">Heterotetramer consisting of two non-identical subunits: a beta subunit (TrpG) and a large alpha subunit (TrpE).</text>
</comment>
<sequence length="512" mass="56759">MTSHDQLQKAQLQNDQLQNSQFQRLVQAGYQTIPVFRQRLADTETPLTVFARLRQQALAYLFESVEGGETWARYSIIGLGESTVFSCNAGVLSIQDEQGQVSTQPCTDPFQYIRDYQAQFKVPPHAELPELPQFTGGLVGYFGYDSVRYIEPKLTNVPEADPVGLPDIWMMLSKTVIVFDNLKDTMFLISHADASQADGYEKAQQRLDEIEALLAQPVSLAAQPHTAPQFESLTGKQKFLDTIETVKEYIRAGDVMQVVPGHRMVSNFDGDAISVYRALRHLNPSPYLFLVQGYTLHDQKPFHIVGSSPEILCRLEDGVATVRPLAGTRPRGKTHEEDLVLEKDLLADEKEIAEHLMLIDLGRNDIGRVSKIGKVQVTDQMVIERYSHVMHIVSNVQGEVLDDVDALDVLKATFPAGTLSGAPKIRAMEIIDEVEPVKRGVFGGAVGYLGWHGEMDMSIAIRTGIIREGKVYVQAGAGLVADSNPESEWNETQIKARAVIKAVELSSNGLIL</sequence>
<comment type="catalytic activity">
    <reaction evidence="14 15">
        <text>chorismate + L-glutamine = anthranilate + pyruvate + L-glutamate + H(+)</text>
        <dbReference type="Rhea" id="RHEA:21732"/>
        <dbReference type="ChEBI" id="CHEBI:15361"/>
        <dbReference type="ChEBI" id="CHEBI:15378"/>
        <dbReference type="ChEBI" id="CHEBI:16567"/>
        <dbReference type="ChEBI" id="CHEBI:29748"/>
        <dbReference type="ChEBI" id="CHEBI:29985"/>
        <dbReference type="ChEBI" id="CHEBI:58359"/>
        <dbReference type="EC" id="4.1.3.27"/>
    </reaction>
</comment>
<evidence type="ECO:0000256" key="14">
    <source>
        <dbReference type="ARBA" id="ARBA00047683"/>
    </source>
</evidence>
<dbReference type="InterPro" id="IPR005256">
    <property type="entry name" value="Anth_synth_I_PabB"/>
</dbReference>
<evidence type="ECO:0000256" key="10">
    <source>
        <dbReference type="ARBA" id="ARBA00022842"/>
    </source>
</evidence>
<dbReference type="EC" id="4.1.3.27" evidence="5 15"/>
<dbReference type="OrthoDB" id="9803598at2"/>
<reference evidence="19" key="1">
    <citation type="submission" date="2016-09" db="EMBL/GenBank/DDBJ databases">
        <authorList>
            <person name="Varghese N."/>
            <person name="Submissions S."/>
        </authorList>
    </citation>
    <scope>NUCLEOTIDE SEQUENCE [LARGE SCALE GENOMIC DNA]</scope>
    <source>
        <strain evidence="19">ANC 3699</strain>
    </source>
</reference>
<keyword evidence="19" id="KW-1185">Reference proteome</keyword>
<dbReference type="UniPathway" id="UPA00035">
    <property type="reaction ID" value="UER00040"/>
</dbReference>
<evidence type="ECO:0000256" key="13">
    <source>
        <dbReference type="ARBA" id="ARBA00025634"/>
    </source>
</evidence>
<dbReference type="InterPro" id="IPR015890">
    <property type="entry name" value="Chorismate_C"/>
</dbReference>
<dbReference type="Proteomes" id="UP000242317">
    <property type="component" value="Unassembled WGS sequence"/>
</dbReference>
<comment type="function">
    <text evidence="13 15">Part of a heterotetrameric complex that catalyzes the two-step biosynthesis of anthranilate, an intermediate in the biosynthesis of L-tryptophan. In the first step, the glutamine-binding beta subunit (TrpG) of anthranilate synthase (AS) provides the glutamine amidotransferase activity which generates ammonia as a substrate that, along with chorismate, is used in the second step, catalyzed by the large alpha subunit of AS (TrpE) to produce anthranilate. In the absence of TrpG, TrpE can synthesize anthranilate directly from chorismate and high concentrations of ammonia.</text>
</comment>
<dbReference type="GO" id="GO:0004049">
    <property type="term" value="F:anthranilate synthase activity"/>
    <property type="evidence" value="ECO:0007669"/>
    <property type="project" value="UniProtKB-EC"/>
</dbReference>
<feature type="domain" description="Chorismate-utilising enzyme C-terminal" evidence="16">
    <location>
        <begin position="236"/>
        <end position="495"/>
    </location>
</feature>
<dbReference type="InterPro" id="IPR006805">
    <property type="entry name" value="Anth_synth_I_N"/>
</dbReference>
<comment type="pathway">
    <text evidence="2 15">Amino-acid biosynthesis; L-tryptophan biosynthesis; L-tryptophan from chorismate: step 1/5.</text>
</comment>
<dbReference type="AlphaFoldDB" id="A0A1G6HB21"/>
<keyword evidence="12 15" id="KW-0456">Lyase</keyword>
<evidence type="ECO:0000256" key="5">
    <source>
        <dbReference type="ARBA" id="ARBA00012266"/>
    </source>
</evidence>
<evidence type="ECO:0000256" key="8">
    <source>
        <dbReference type="ARBA" id="ARBA00022723"/>
    </source>
</evidence>
<comment type="cofactor">
    <cofactor evidence="1 15">
        <name>Mg(2+)</name>
        <dbReference type="ChEBI" id="CHEBI:18420"/>
    </cofactor>
</comment>
<proteinExistence type="inferred from homology"/>
<dbReference type="NCBIfam" id="TIGR00564">
    <property type="entry name" value="trpE_most"/>
    <property type="match status" value="1"/>
</dbReference>
<dbReference type="SUPFAM" id="SSF56322">
    <property type="entry name" value="ADC synthase"/>
    <property type="match status" value="1"/>
</dbReference>
<evidence type="ECO:0000259" key="17">
    <source>
        <dbReference type="Pfam" id="PF04715"/>
    </source>
</evidence>
<feature type="domain" description="Anthranilate synthase component I N-terminal" evidence="17">
    <location>
        <begin position="42"/>
        <end position="188"/>
    </location>
</feature>
<dbReference type="InterPro" id="IPR005801">
    <property type="entry name" value="ADC_synthase"/>
</dbReference>
<keyword evidence="9 15" id="KW-0822">Tryptophan biosynthesis</keyword>
<dbReference type="EMBL" id="FMYK01000002">
    <property type="protein sequence ID" value="SDB91334.1"/>
    <property type="molecule type" value="Genomic_DNA"/>
</dbReference>
<dbReference type="Gene3D" id="3.60.120.10">
    <property type="entry name" value="Anthranilate synthase"/>
    <property type="match status" value="1"/>
</dbReference>
<evidence type="ECO:0000313" key="18">
    <source>
        <dbReference type="EMBL" id="SDB91334.1"/>
    </source>
</evidence>
<evidence type="ECO:0000256" key="6">
    <source>
        <dbReference type="ARBA" id="ARBA00020653"/>
    </source>
</evidence>
<dbReference type="GO" id="GO:0046872">
    <property type="term" value="F:metal ion binding"/>
    <property type="evidence" value="ECO:0007669"/>
    <property type="project" value="UniProtKB-KW"/>
</dbReference>
<evidence type="ECO:0000313" key="19">
    <source>
        <dbReference type="Proteomes" id="UP000242317"/>
    </source>
</evidence>
<evidence type="ECO:0000256" key="15">
    <source>
        <dbReference type="RuleBase" id="RU364045"/>
    </source>
</evidence>
<evidence type="ECO:0000256" key="3">
    <source>
        <dbReference type="ARBA" id="ARBA00009562"/>
    </source>
</evidence>